<evidence type="ECO:0000259" key="1">
    <source>
        <dbReference type="PROSITE" id="PS50883"/>
    </source>
</evidence>
<name>A0A562T1M7_9HYPH</name>
<dbReference type="SMART" id="SM00267">
    <property type="entry name" value="GGDEF"/>
    <property type="match status" value="1"/>
</dbReference>
<comment type="caution">
    <text evidence="3">The sequence shown here is derived from an EMBL/GenBank/DDBJ whole genome shotgun (WGS) entry which is preliminary data.</text>
</comment>
<keyword evidence="4" id="KW-1185">Reference proteome</keyword>
<protein>
    <submittedName>
        <fullName evidence="3">Diguanylate cyclase/phosphodiesterase</fullName>
    </submittedName>
</protein>
<dbReference type="Gene3D" id="3.20.20.450">
    <property type="entry name" value="EAL domain"/>
    <property type="match status" value="1"/>
</dbReference>
<evidence type="ECO:0000259" key="2">
    <source>
        <dbReference type="PROSITE" id="PS50887"/>
    </source>
</evidence>
<dbReference type="Gene3D" id="3.30.70.270">
    <property type="match status" value="1"/>
</dbReference>
<proteinExistence type="predicted"/>
<dbReference type="Proteomes" id="UP000320593">
    <property type="component" value="Unassembled WGS sequence"/>
</dbReference>
<dbReference type="PANTHER" id="PTHR44757">
    <property type="entry name" value="DIGUANYLATE CYCLASE DGCP"/>
    <property type="match status" value="1"/>
</dbReference>
<dbReference type="CDD" id="cd01948">
    <property type="entry name" value="EAL"/>
    <property type="match status" value="1"/>
</dbReference>
<dbReference type="AlphaFoldDB" id="A0A562T1M7"/>
<dbReference type="InterPro" id="IPR029787">
    <property type="entry name" value="Nucleotide_cyclase"/>
</dbReference>
<dbReference type="InterPro" id="IPR035919">
    <property type="entry name" value="EAL_sf"/>
</dbReference>
<dbReference type="CDD" id="cd01949">
    <property type="entry name" value="GGDEF"/>
    <property type="match status" value="1"/>
</dbReference>
<dbReference type="PANTHER" id="PTHR44757:SF2">
    <property type="entry name" value="BIOFILM ARCHITECTURE MAINTENANCE PROTEIN MBAA"/>
    <property type="match status" value="1"/>
</dbReference>
<dbReference type="Pfam" id="PF00563">
    <property type="entry name" value="EAL"/>
    <property type="match status" value="1"/>
</dbReference>
<dbReference type="NCBIfam" id="TIGR00254">
    <property type="entry name" value="GGDEF"/>
    <property type="match status" value="1"/>
</dbReference>
<dbReference type="Pfam" id="PF00990">
    <property type="entry name" value="GGDEF"/>
    <property type="match status" value="1"/>
</dbReference>
<accession>A0A562T1M7</accession>
<evidence type="ECO:0000313" key="4">
    <source>
        <dbReference type="Proteomes" id="UP000320593"/>
    </source>
</evidence>
<feature type="domain" description="GGDEF" evidence="2">
    <location>
        <begin position="297"/>
        <end position="430"/>
    </location>
</feature>
<sequence>MTSALPSPGVASAVSAPALQTHDLGSVLVDMAILQSGLDEAETAFWIYDVDRKRQVWANKSALRLWDAETLAELQQRDFSVDMSSAVEQRLNQYKTDFERGNTRFSEIWTLYPKGLPRTLRVVYSGVRLKDGRMAILCEGAVDHDIQPENLRSAEALLHTQVMISMFDHDGIPLYRNPAARAACTDLSTTLFGQFEDQEDARCLLSLLKTAHDARLVARMVTSLGIRWHEVTVRECLDAATGVPAYLVSEIDVTELHETKERAEYLATHDTLTSLPNRAYLHTHLPAMISEAERQGYKAHVFLVDLDGFKHINDTMGHAAGDRLLQVVSAQFRDLLNKDDIVARLGGDEFLVCRLDKERKENPVDFGKYLLSKFKSPRDVDGQKRKINFSIGVASFPDHGKDMDTLLRHADLALYEAKAGEKNICVPFVVRMRHKLDQAKALKYELEQALERKDFTIYFQPRVCARSGEVVSAEALMRWHHPERGEIEPKHFIPVAENSGLINRLGEWVYREVASHQIEFAQQGLDLSLSINVSPLQFRDPTILGKILELPEKTGCDPTKIAFEITESVLLGEKSDVRQAVEGLKSAGYKIMVDDFGTGYSNLQYLQDYPIDAIKIDRKLLRNIDATGSIVRLILTLASVLKIRSVAEGVEKTEQLEWLLQNKCNEFQGFLFSEPLPKTKFFAAAQAGHQKLLVNLPPELRAAMG</sequence>
<dbReference type="PROSITE" id="PS50883">
    <property type="entry name" value="EAL"/>
    <property type="match status" value="1"/>
</dbReference>
<dbReference type="SMART" id="SM00052">
    <property type="entry name" value="EAL"/>
    <property type="match status" value="1"/>
</dbReference>
<dbReference type="InterPro" id="IPR000160">
    <property type="entry name" value="GGDEF_dom"/>
</dbReference>
<feature type="domain" description="EAL" evidence="1">
    <location>
        <begin position="439"/>
        <end position="689"/>
    </location>
</feature>
<dbReference type="InterPro" id="IPR043128">
    <property type="entry name" value="Rev_trsase/Diguanyl_cyclase"/>
</dbReference>
<dbReference type="OrthoDB" id="9814202at2"/>
<gene>
    <name evidence="3" type="ORF">JM93_02027</name>
</gene>
<dbReference type="RefSeq" id="WP_145342823.1">
    <property type="nucleotide sequence ID" value="NZ_SMLY01000081.1"/>
</dbReference>
<dbReference type="InterPro" id="IPR001633">
    <property type="entry name" value="EAL_dom"/>
</dbReference>
<dbReference type="EMBL" id="VLLF01000004">
    <property type="protein sequence ID" value="TWI87462.1"/>
    <property type="molecule type" value="Genomic_DNA"/>
</dbReference>
<reference evidence="3 4" key="1">
    <citation type="submission" date="2019-07" db="EMBL/GenBank/DDBJ databases">
        <title>Genomic Encyclopedia of Archaeal and Bacterial Type Strains, Phase II (KMG-II): from individual species to whole genera.</title>
        <authorList>
            <person name="Goeker M."/>
        </authorList>
    </citation>
    <scope>NUCLEOTIDE SEQUENCE [LARGE SCALE GENOMIC DNA]</scope>
    <source>
        <strain evidence="3 4">ATCC BAA-252</strain>
    </source>
</reference>
<dbReference type="PROSITE" id="PS50887">
    <property type="entry name" value="GGDEF"/>
    <property type="match status" value="1"/>
</dbReference>
<organism evidence="3 4">
    <name type="scientific">Roseibium hamelinense</name>
    <dbReference type="NCBI Taxonomy" id="150831"/>
    <lineage>
        <taxon>Bacteria</taxon>
        <taxon>Pseudomonadati</taxon>
        <taxon>Pseudomonadota</taxon>
        <taxon>Alphaproteobacteria</taxon>
        <taxon>Hyphomicrobiales</taxon>
        <taxon>Stappiaceae</taxon>
        <taxon>Roseibium</taxon>
    </lineage>
</organism>
<dbReference type="SUPFAM" id="SSF55073">
    <property type="entry name" value="Nucleotide cyclase"/>
    <property type="match status" value="1"/>
</dbReference>
<evidence type="ECO:0000313" key="3">
    <source>
        <dbReference type="EMBL" id="TWI87462.1"/>
    </source>
</evidence>
<dbReference type="SUPFAM" id="SSF141868">
    <property type="entry name" value="EAL domain-like"/>
    <property type="match status" value="1"/>
</dbReference>
<dbReference type="InterPro" id="IPR052155">
    <property type="entry name" value="Biofilm_reg_signaling"/>
</dbReference>